<keyword evidence="1" id="KW-0812">Transmembrane</keyword>
<sequence>MKILKFWYTGIIFTTAAYVGFNLAYWLGLSSYELVFEIVKH</sequence>
<evidence type="ECO:0000256" key="1">
    <source>
        <dbReference type="SAM" id="Phobius"/>
    </source>
</evidence>
<accession>A0A1D3RLI4</accession>
<evidence type="ECO:0000313" key="2">
    <source>
        <dbReference type="EMBL" id="SCN45967.1"/>
    </source>
</evidence>
<dbReference type="Proteomes" id="UP000279601">
    <property type="component" value="Segment"/>
</dbReference>
<dbReference type="EMBL" id="LT614807">
    <property type="protein sequence ID" value="SCN45967.1"/>
    <property type="molecule type" value="Genomic_DNA"/>
</dbReference>
<evidence type="ECO:0000313" key="3">
    <source>
        <dbReference type="Proteomes" id="UP000279601"/>
    </source>
</evidence>
<feature type="transmembrane region" description="Helical" evidence="1">
    <location>
        <begin position="7"/>
        <end position="27"/>
    </location>
</feature>
<name>A0A1D3RLI4_9CAUD</name>
<organism evidence="2 3">
    <name type="scientific">Cronobacter phage Pet-CM3-4</name>
    <dbReference type="NCBI Taxonomy" id="1892569"/>
    <lineage>
        <taxon>Viruses</taxon>
        <taxon>Duplodnaviria</taxon>
        <taxon>Heunggongvirae</taxon>
        <taxon>Uroviricota</taxon>
        <taxon>Caudoviricetes</taxon>
        <taxon>Pantevenvirales</taxon>
        <taxon>Straboviridae</taxon>
        <taxon>Tevenvirinae</taxon>
        <taxon>Karamvirus</taxon>
        <taxon>Karamvirus petcm34</taxon>
    </lineage>
</organism>
<keyword evidence="1" id="KW-1133">Transmembrane helix</keyword>
<dbReference type="KEGG" id="vg:65109422"/>
<protein>
    <submittedName>
        <fullName evidence="2">Uncharacterized protein</fullName>
    </submittedName>
</protein>
<keyword evidence="3" id="KW-1185">Reference proteome</keyword>
<proteinExistence type="predicted"/>
<keyword evidence="1" id="KW-0472">Membrane</keyword>
<dbReference type="GeneID" id="65109422"/>
<dbReference type="RefSeq" id="YP_010091889.1">
    <property type="nucleotide sequence ID" value="NC_055726.1"/>
</dbReference>
<reference evidence="3" key="1">
    <citation type="submission" date="2016-09" db="EMBL/GenBank/DDBJ databases">
        <authorList>
            <person name="Kajsik M."/>
        </authorList>
    </citation>
    <scope>NUCLEOTIDE SEQUENCE [LARGE SCALE GENOMIC DNA]</scope>
</reference>